<protein>
    <submittedName>
        <fullName evidence="1">Uncharacterized protein 366</fullName>
    </submittedName>
</protein>
<dbReference type="EMBL" id="HQ630627">
    <property type="protein sequence ID" value="AEH03789.1"/>
    <property type="molecule type" value="Genomic_DNA"/>
</dbReference>
<proteinExistence type="predicted"/>
<organismHost>
    <name type="scientific">Pseudomonas aeruginosa</name>
    <dbReference type="NCBI Taxonomy" id="287"/>
</organismHost>
<dbReference type="GeneID" id="26643894"/>
<evidence type="ECO:0000313" key="1">
    <source>
        <dbReference type="EMBL" id="AEH03789.1"/>
    </source>
</evidence>
<evidence type="ECO:0000313" key="2">
    <source>
        <dbReference type="Proteomes" id="UP000008388"/>
    </source>
</evidence>
<dbReference type="Proteomes" id="UP000008388">
    <property type="component" value="Segment"/>
</dbReference>
<reference evidence="1 2" key="1">
    <citation type="journal article" date="2011" name="Microbiology">
        <title>The Pseudomonas aeruginosa generalized transducing phage phiPA3 is a new member of the phiKZ-like group of 'jumbo' phages, and infects model laboratory strains and clinical isolates from cystic fibrosis patients.</title>
        <authorList>
            <person name="Monson R."/>
            <person name="Foulds I."/>
            <person name="Foweraker J."/>
            <person name="Welch M."/>
            <person name="Salmond G.P."/>
        </authorList>
    </citation>
    <scope>NUCLEOTIDE SEQUENCE [LARGE SCALE GENOMIC DNA]</scope>
</reference>
<gene>
    <name evidence="1" type="primary">366</name>
</gene>
<organism evidence="1 2">
    <name type="scientific">Pseudomonas phage PhiPA3</name>
    <name type="common">Pseudomonas aeruginosa phage PhiPA3</name>
    <dbReference type="NCBI Taxonomy" id="998086"/>
    <lineage>
        <taxon>Viruses</taxon>
        <taxon>Duplodnaviria</taxon>
        <taxon>Heunggongvirae</taxon>
        <taxon>Uroviricota</taxon>
        <taxon>Caudoviricetes</taxon>
        <taxon>Chimalliviridae</taxon>
        <taxon>Miltoncavirus</taxon>
        <taxon>Miltoncavirus PhiPA3</taxon>
    </lineage>
</organism>
<sequence length="115" mass="13066">MIDQDVTIPIAQNHYPIYKDLNVQPEITDSFGISNVRLMNSRGQIYPAAKVQVGYVDKRSRTEGKISIRGDNGDTLRLTFWLVQETGILAFDYHPFFKGMSIVATVTPYNNNRGR</sequence>
<dbReference type="KEGG" id="vg:26643894"/>
<accession>F8SJJ8</accession>
<dbReference type="RefSeq" id="YP_009217445.1">
    <property type="nucleotide sequence ID" value="NC_028999.1"/>
</dbReference>
<name>F8SJJ8_BPPA3</name>
<keyword evidence="2" id="KW-1185">Reference proteome</keyword>